<evidence type="ECO:0000256" key="9">
    <source>
        <dbReference type="ARBA" id="ARBA00022989"/>
    </source>
</evidence>
<proteinExistence type="predicted"/>
<comment type="caution">
    <text evidence="14">The sequence shown here is derived from an EMBL/GenBank/DDBJ whole genome shotgun (WGS) entry which is preliminary data.</text>
</comment>
<dbReference type="SUPFAM" id="SSF55874">
    <property type="entry name" value="ATPase domain of HSP90 chaperone/DNA topoisomerase II/histidine kinase"/>
    <property type="match status" value="1"/>
</dbReference>
<evidence type="ECO:0000256" key="4">
    <source>
        <dbReference type="ARBA" id="ARBA00022679"/>
    </source>
</evidence>
<accession>W4QDG6</accession>
<feature type="domain" description="HAMP" evidence="13">
    <location>
        <begin position="315"/>
        <end position="367"/>
    </location>
</feature>
<keyword evidence="9 12" id="KW-1133">Transmembrane helix</keyword>
<dbReference type="AlphaFoldDB" id="W4QDG6"/>
<dbReference type="InterPro" id="IPR050640">
    <property type="entry name" value="Bact_2-comp_sensor_kinase"/>
</dbReference>
<feature type="transmembrane region" description="Helical" evidence="12">
    <location>
        <begin position="12"/>
        <end position="32"/>
    </location>
</feature>
<dbReference type="InterPro" id="IPR010559">
    <property type="entry name" value="Sig_transdc_His_kin_internal"/>
</dbReference>
<dbReference type="STRING" id="1236971.JCM9152_1362"/>
<evidence type="ECO:0000256" key="1">
    <source>
        <dbReference type="ARBA" id="ARBA00004651"/>
    </source>
</evidence>
<dbReference type="Gene3D" id="6.10.340.10">
    <property type="match status" value="1"/>
</dbReference>
<dbReference type="InterPro" id="IPR036890">
    <property type="entry name" value="HATPase_C_sf"/>
</dbReference>
<keyword evidence="15" id="KW-1185">Reference proteome</keyword>
<dbReference type="PROSITE" id="PS50885">
    <property type="entry name" value="HAMP"/>
    <property type="match status" value="1"/>
</dbReference>
<keyword evidence="8" id="KW-0067">ATP-binding</keyword>
<gene>
    <name evidence="14" type="ORF">JCM9152_1362</name>
</gene>
<dbReference type="GO" id="GO:0000155">
    <property type="term" value="F:phosphorelay sensor kinase activity"/>
    <property type="evidence" value="ECO:0007669"/>
    <property type="project" value="InterPro"/>
</dbReference>
<keyword evidence="6" id="KW-0547">Nucleotide-binding</keyword>
<keyword evidence="2" id="KW-1003">Cell membrane</keyword>
<dbReference type="OrthoDB" id="9776552at2"/>
<keyword evidence="4" id="KW-0808">Transferase</keyword>
<keyword evidence="3" id="KW-0597">Phosphoprotein</keyword>
<dbReference type="InterPro" id="IPR003660">
    <property type="entry name" value="HAMP_dom"/>
</dbReference>
<dbReference type="Pfam" id="PF06580">
    <property type="entry name" value="His_kinase"/>
    <property type="match status" value="1"/>
</dbReference>
<organism evidence="14 15">
    <name type="scientific">Halalkalibacter hemicellulosilyticusJCM 9152</name>
    <dbReference type="NCBI Taxonomy" id="1236971"/>
    <lineage>
        <taxon>Bacteria</taxon>
        <taxon>Bacillati</taxon>
        <taxon>Bacillota</taxon>
        <taxon>Bacilli</taxon>
        <taxon>Bacillales</taxon>
        <taxon>Bacillaceae</taxon>
        <taxon>Halalkalibacter</taxon>
    </lineage>
</organism>
<protein>
    <submittedName>
        <fullName evidence="14">Two-component sensor histidine kinase</fullName>
    </submittedName>
</protein>
<evidence type="ECO:0000259" key="13">
    <source>
        <dbReference type="PROSITE" id="PS50885"/>
    </source>
</evidence>
<evidence type="ECO:0000256" key="6">
    <source>
        <dbReference type="ARBA" id="ARBA00022741"/>
    </source>
</evidence>
<dbReference type="Gene3D" id="3.30.565.10">
    <property type="entry name" value="Histidine kinase-like ATPase, C-terminal domain"/>
    <property type="match status" value="1"/>
</dbReference>
<keyword evidence="10" id="KW-0902">Two-component regulatory system</keyword>
<keyword evidence="11 12" id="KW-0472">Membrane</keyword>
<evidence type="ECO:0000313" key="15">
    <source>
        <dbReference type="Proteomes" id="UP000018895"/>
    </source>
</evidence>
<dbReference type="PANTHER" id="PTHR34220">
    <property type="entry name" value="SENSOR HISTIDINE KINASE YPDA"/>
    <property type="match status" value="1"/>
</dbReference>
<keyword evidence="5 12" id="KW-0812">Transmembrane</keyword>
<dbReference type="Proteomes" id="UP000018895">
    <property type="component" value="Unassembled WGS sequence"/>
</dbReference>
<evidence type="ECO:0000256" key="3">
    <source>
        <dbReference type="ARBA" id="ARBA00022553"/>
    </source>
</evidence>
<dbReference type="GO" id="GO:0005886">
    <property type="term" value="C:plasma membrane"/>
    <property type="evidence" value="ECO:0007669"/>
    <property type="project" value="UniProtKB-SubCell"/>
</dbReference>
<dbReference type="InterPro" id="IPR003594">
    <property type="entry name" value="HATPase_dom"/>
</dbReference>
<comment type="subcellular location">
    <subcellularLocation>
        <location evidence="1">Cell membrane</location>
        <topology evidence="1">Multi-pass membrane protein</topology>
    </subcellularLocation>
</comment>
<evidence type="ECO:0000256" key="12">
    <source>
        <dbReference type="SAM" id="Phobius"/>
    </source>
</evidence>
<dbReference type="RefSeq" id="WP_035342119.1">
    <property type="nucleotide sequence ID" value="NZ_BAUU01000008.1"/>
</dbReference>
<dbReference type="GO" id="GO:0005524">
    <property type="term" value="F:ATP binding"/>
    <property type="evidence" value="ECO:0007669"/>
    <property type="project" value="UniProtKB-KW"/>
</dbReference>
<reference evidence="14" key="1">
    <citation type="journal article" date="2014" name="Genome Announc.">
        <title>Draft Genome Sequences of Three Alkaliphilic Bacillus Strains, Bacillus wakoensis JCM 9140T, Bacillus akibai JCM 9157T, and Bacillus hemicellulosilyticus JCM 9152T.</title>
        <authorList>
            <person name="Yuki M."/>
            <person name="Oshima K."/>
            <person name="Suda W."/>
            <person name="Oshida Y."/>
            <person name="Kitamura K."/>
            <person name="Iida T."/>
            <person name="Hattori M."/>
            <person name="Ohkuma M."/>
        </authorList>
    </citation>
    <scope>NUCLEOTIDE SEQUENCE [LARGE SCALE GENOMIC DNA]</scope>
    <source>
        <strain evidence="14">JCM 9152</strain>
    </source>
</reference>
<evidence type="ECO:0000313" key="14">
    <source>
        <dbReference type="EMBL" id="GAE29972.1"/>
    </source>
</evidence>
<evidence type="ECO:0000256" key="2">
    <source>
        <dbReference type="ARBA" id="ARBA00022475"/>
    </source>
</evidence>
<keyword evidence="7 14" id="KW-0418">Kinase</keyword>
<evidence type="ECO:0000256" key="7">
    <source>
        <dbReference type="ARBA" id="ARBA00022777"/>
    </source>
</evidence>
<dbReference type="SMART" id="SM00304">
    <property type="entry name" value="HAMP"/>
    <property type="match status" value="1"/>
</dbReference>
<evidence type="ECO:0000256" key="8">
    <source>
        <dbReference type="ARBA" id="ARBA00022840"/>
    </source>
</evidence>
<sequence>MIPKRFQHRSLFIKLFVITVLLMIIVSTSITWTTIRMSERFFINTFSITNSQILKQVEGSIDTFHYSLVMASNQLIQNNEVKNYLTKEYSSLDLLNSYYYMDQEIERTKRFFSAHDIGVLIAGKNGQVYTSERSQWPISDQELYASDITKLSMLYPRKMLYQVDPSARVPIIVISRAFLDRTNDSTYGVMYFTIREADFQPFYESYTSPGNDILLMNQAGEVVSSNRHDLIGKQNWSLLQYANELADRRLDYLTTTIDQEDHIIFSTYIPSIDLYLINMLNKDVAFADLIDTRAIFLLCMLITFVAVIIVFLVSQRLTNSIATLVRQIDHVSENQFDHYMTLQDTYETKKIGQAFNRMLDELHMYVEKVVESEKQKRQAEFAALQQQINPHFLYNTLTSVQFLVQQGSKEEAVDTVRSLISLLQSTLSNGDEMITVKQEVENLKHYVFIQQKRYGDRIHVDYFVEESCTNILIPKLILQPFVENAFFHAFNEQETGFIHIYTWLDDHRLVCEIVDNGKGMELKKPIEEGQRKSSSFFKGIGIKNVDERIQFLYGESYRVLVQSELQQGTRVRLTLSVKGRR</sequence>
<evidence type="ECO:0000256" key="11">
    <source>
        <dbReference type="ARBA" id="ARBA00023136"/>
    </source>
</evidence>
<evidence type="ECO:0000256" key="10">
    <source>
        <dbReference type="ARBA" id="ARBA00023012"/>
    </source>
</evidence>
<dbReference type="EMBL" id="BAUU01000008">
    <property type="protein sequence ID" value="GAE29972.1"/>
    <property type="molecule type" value="Genomic_DNA"/>
</dbReference>
<dbReference type="Pfam" id="PF02518">
    <property type="entry name" value="HATPase_c"/>
    <property type="match status" value="1"/>
</dbReference>
<feature type="transmembrane region" description="Helical" evidence="12">
    <location>
        <begin position="294"/>
        <end position="313"/>
    </location>
</feature>
<name>W4QDG6_9BACI</name>
<dbReference type="PANTHER" id="PTHR34220:SF11">
    <property type="entry name" value="SENSOR PROTEIN KINASE HPTS"/>
    <property type="match status" value="1"/>
</dbReference>
<evidence type="ECO:0000256" key="5">
    <source>
        <dbReference type="ARBA" id="ARBA00022692"/>
    </source>
</evidence>